<accession>A0A0S2IM83</accession>
<dbReference type="Proteomes" id="UP000058857">
    <property type="component" value="Chromosome 1"/>
</dbReference>
<protein>
    <submittedName>
        <fullName evidence="1">Uncharacterized protein</fullName>
    </submittedName>
</protein>
<name>A0A0S2IM83_LEPBO</name>
<evidence type="ECO:0000313" key="1">
    <source>
        <dbReference type="EMBL" id="ALO24722.1"/>
    </source>
</evidence>
<organism evidence="1">
    <name type="scientific">Leptospira borgpetersenii serovar Ballum</name>
    <dbReference type="NCBI Taxonomy" id="280505"/>
    <lineage>
        <taxon>Bacteria</taxon>
        <taxon>Pseudomonadati</taxon>
        <taxon>Spirochaetota</taxon>
        <taxon>Spirochaetia</taxon>
        <taxon>Leptospirales</taxon>
        <taxon>Leptospiraceae</taxon>
        <taxon>Leptospira</taxon>
    </lineage>
</organism>
<gene>
    <name evidence="1" type="ORF">LBBP_00362</name>
</gene>
<reference evidence="1 2" key="1">
    <citation type="journal article" date="2015" name="PLoS Negl. Trop. Dis.">
        <title>Distribution of Plasmids in Distinct Leptospira Pathogenic Species.</title>
        <authorList>
            <person name="Wang Y."/>
            <person name="Zhuang X."/>
            <person name="Zhong Y."/>
            <person name="Zhang C."/>
            <person name="Zhang Y."/>
            <person name="Zeng L."/>
            <person name="Zhu Y."/>
            <person name="He P."/>
            <person name="Dong K."/>
            <person name="Pal U."/>
            <person name="Guo X."/>
            <person name="Qin J."/>
        </authorList>
    </citation>
    <scope>NUCLEOTIDE SEQUENCE [LARGE SCALE GENOMIC DNA]</scope>
    <source>
        <strain evidence="1 2">56604</strain>
    </source>
</reference>
<evidence type="ECO:0000313" key="2">
    <source>
        <dbReference type="Proteomes" id="UP000058857"/>
    </source>
</evidence>
<dbReference type="EMBL" id="CP012029">
    <property type="protein sequence ID" value="ALO24722.1"/>
    <property type="molecule type" value="Genomic_DNA"/>
</dbReference>
<dbReference type="AlphaFoldDB" id="A0A0S2IM83"/>
<sequence>MKCSIQAEVSGKNISPCVSVFWNLFHLGKISFPNFSTRKIRKIREFPSF</sequence>
<proteinExistence type="predicted"/>